<evidence type="ECO:0000256" key="1">
    <source>
        <dbReference type="ARBA" id="ARBA00005049"/>
    </source>
</evidence>
<dbReference type="Gene3D" id="1.10.1610.10">
    <property type="match status" value="1"/>
</dbReference>
<dbReference type="UniPathway" id="UPA00061">
    <property type="reaction ID" value="UER00516"/>
</dbReference>
<evidence type="ECO:0000313" key="10">
    <source>
        <dbReference type="EMBL" id="VAW03486.1"/>
    </source>
</evidence>
<dbReference type="AlphaFoldDB" id="A0A3B0T912"/>
<dbReference type="InterPro" id="IPR023195">
    <property type="entry name" value="Nict_dMeBzImd_PRibTrfase_N"/>
</dbReference>
<reference evidence="10" key="1">
    <citation type="submission" date="2018-06" db="EMBL/GenBank/DDBJ databases">
        <authorList>
            <person name="Zhirakovskaya E."/>
        </authorList>
    </citation>
    <scope>NUCLEOTIDE SEQUENCE</scope>
</reference>
<comment type="similarity">
    <text evidence="2">Belongs to the CobT family.</text>
</comment>
<dbReference type="Pfam" id="PF02277">
    <property type="entry name" value="DBI_PRT"/>
    <property type="match status" value="1"/>
</dbReference>
<dbReference type="SUPFAM" id="SSF52733">
    <property type="entry name" value="Nicotinate mononucleotide:5,6-dimethylbenzimidazole phosphoribosyltransferase (CobT)"/>
    <property type="match status" value="1"/>
</dbReference>
<gene>
    <name evidence="10" type="ORF">MNBD_ALPHA07-337</name>
</gene>
<evidence type="ECO:0000256" key="8">
    <source>
        <dbReference type="ARBA" id="ARBA00030686"/>
    </source>
</evidence>
<dbReference type="Gene3D" id="3.40.50.10210">
    <property type="match status" value="1"/>
</dbReference>
<evidence type="ECO:0000256" key="3">
    <source>
        <dbReference type="ARBA" id="ARBA00011991"/>
    </source>
</evidence>
<sequence>MREEFTSLDEFSTLLQNLPGPDEAARAAARARDAVLTKPPGALGQLEELAEWVAGWRGEARPEIRRPQVIVFAGNHGVTARGVSAFPAEVTAQMVLNFEAGGAAINQLARLNGARMDVVALSLDTPTADFTTGPAMSEAEVIEALQAGWNAVDETADLLVTGEMGIGNTTSAAAIAFALYGGEAADWTGAGTGVDASGILLKAQVVEEGLARNPEARGDGLKALQLLGGRELAAMAGAIARARVLRIPVILDGFICTAAAACLEVARPGALDHCVAGHMSAEAAHGALLGKLGKRPLLSLGMRLGEGSGAALAVGILKGALACHSGMSTFAEAGVSDG</sequence>
<evidence type="ECO:0000256" key="2">
    <source>
        <dbReference type="ARBA" id="ARBA00007110"/>
    </source>
</evidence>
<organism evidence="10">
    <name type="scientific">hydrothermal vent metagenome</name>
    <dbReference type="NCBI Taxonomy" id="652676"/>
    <lineage>
        <taxon>unclassified sequences</taxon>
        <taxon>metagenomes</taxon>
        <taxon>ecological metagenomes</taxon>
    </lineage>
</organism>
<dbReference type="InterPro" id="IPR017846">
    <property type="entry name" value="Nict_dMeBzImd_PRibTrfase_bact"/>
</dbReference>
<dbReference type="EC" id="2.4.2.21" evidence="3"/>
<dbReference type="EMBL" id="UOEG01000261">
    <property type="protein sequence ID" value="VAW03486.1"/>
    <property type="molecule type" value="Genomic_DNA"/>
</dbReference>
<dbReference type="GO" id="GO:0009236">
    <property type="term" value="P:cobalamin biosynthetic process"/>
    <property type="evidence" value="ECO:0007669"/>
    <property type="project" value="UniProtKB-KW"/>
</dbReference>
<protein>
    <recommendedName>
        <fullName evidence="4">Nicotinate-nucleotide--dimethylbenzimidazole phosphoribosyltransferase</fullName>
        <ecNumber evidence="3">2.4.2.21</ecNumber>
    </recommendedName>
    <alternativeName>
        <fullName evidence="8">N(1)-alpha-phosphoribosyltransferase</fullName>
    </alternativeName>
</protein>
<dbReference type="GO" id="GO:0008939">
    <property type="term" value="F:nicotinate-nucleotide-dimethylbenzimidazole phosphoribosyltransferase activity"/>
    <property type="evidence" value="ECO:0007669"/>
    <property type="project" value="UniProtKB-EC"/>
</dbReference>
<proteinExistence type="inferred from homology"/>
<accession>A0A3B0T912</accession>
<evidence type="ECO:0000256" key="9">
    <source>
        <dbReference type="ARBA" id="ARBA00047340"/>
    </source>
</evidence>
<dbReference type="NCBIfam" id="NF000996">
    <property type="entry name" value="PRK00105.1"/>
    <property type="match status" value="1"/>
</dbReference>
<evidence type="ECO:0000256" key="4">
    <source>
        <dbReference type="ARBA" id="ARBA00015486"/>
    </source>
</evidence>
<keyword evidence="5" id="KW-0169">Cobalamin biosynthesis</keyword>
<dbReference type="InterPro" id="IPR003200">
    <property type="entry name" value="Nict_dMeBzImd_PRibTrfase"/>
</dbReference>
<keyword evidence="7 10" id="KW-0808">Transferase</keyword>
<evidence type="ECO:0000256" key="6">
    <source>
        <dbReference type="ARBA" id="ARBA00022676"/>
    </source>
</evidence>
<keyword evidence="6 10" id="KW-0328">Glycosyltransferase</keyword>
<dbReference type="HAMAP" id="MF_00230">
    <property type="entry name" value="CobT"/>
    <property type="match status" value="1"/>
</dbReference>
<dbReference type="PANTHER" id="PTHR43463">
    <property type="entry name" value="NICOTINATE-NUCLEOTIDE--DIMETHYLBENZIMIDAZOLE PHOSPHORIBOSYLTRANSFERASE"/>
    <property type="match status" value="1"/>
</dbReference>
<evidence type="ECO:0000256" key="5">
    <source>
        <dbReference type="ARBA" id="ARBA00022573"/>
    </source>
</evidence>
<dbReference type="NCBIfam" id="TIGR03160">
    <property type="entry name" value="cobT_DBIPRT"/>
    <property type="match status" value="1"/>
</dbReference>
<dbReference type="PANTHER" id="PTHR43463:SF1">
    <property type="entry name" value="NICOTINATE-NUCLEOTIDE--DIMETHYLBENZIMIDAZOLE PHOSPHORIBOSYLTRANSFERASE"/>
    <property type="match status" value="1"/>
</dbReference>
<dbReference type="CDD" id="cd02439">
    <property type="entry name" value="DMB-PRT_CobT"/>
    <property type="match status" value="1"/>
</dbReference>
<comment type="catalytic activity">
    <reaction evidence="9">
        <text>5,6-dimethylbenzimidazole + nicotinate beta-D-ribonucleotide = alpha-ribazole 5'-phosphate + nicotinate + H(+)</text>
        <dbReference type="Rhea" id="RHEA:11196"/>
        <dbReference type="ChEBI" id="CHEBI:15378"/>
        <dbReference type="ChEBI" id="CHEBI:15890"/>
        <dbReference type="ChEBI" id="CHEBI:32544"/>
        <dbReference type="ChEBI" id="CHEBI:57502"/>
        <dbReference type="ChEBI" id="CHEBI:57918"/>
        <dbReference type="EC" id="2.4.2.21"/>
    </reaction>
</comment>
<evidence type="ECO:0000256" key="7">
    <source>
        <dbReference type="ARBA" id="ARBA00022679"/>
    </source>
</evidence>
<comment type="pathway">
    <text evidence="1">Nucleoside biosynthesis; alpha-ribazole biosynthesis; alpha-ribazole from 5,6-dimethylbenzimidazole: step 1/2.</text>
</comment>
<name>A0A3B0T912_9ZZZZ</name>
<dbReference type="InterPro" id="IPR036087">
    <property type="entry name" value="Nict_dMeBzImd_PRibTrfase_sf"/>
</dbReference>